<evidence type="ECO:0000313" key="11">
    <source>
        <dbReference type="Proteomes" id="UP001217089"/>
    </source>
</evidence>
<evidence type="ECO:0000256" key="4">
    <source>
        <dbReference type="ARBA" id="ARBA00023180"/>
    </source>
</evidence>
<accession>A0ABQ9FGM9</accession>
<dbReference type="InterPro" id="IPR036179">
    <property type="entry name" value="Ig-like_dom_sf"/>
</dbReference>
<dbReference type="Pfam" id="PF08205">
    <property type="entry name" value="C2-set_2"/>
    <property type="match status" value="1"/>
</dbReference>
<evidence type="ECO:0000313" key="10">
    <source>
        <dbReference type="EMBL" id="KAJ8316473.1"/>
    </source>
</evidence>
<dbReference type="SMART" id="SM00060">
    <property type="entry name" value="FN3"/>
    <property type="match status" value="1"/>
</dbReference>
<dbReference type="InterPro" id="IPR051275">
    <property type="entry name" value="Cell_adhesion_signaling"/>
</dbReference>
<proteinExistence type="predicted"/>
<keyword evidence="7" id="KW-0812">Transmembrane</keyword>
<feature type="transmembrane region" description="Helical" evidence="7">
    <location>
        <begin position="7"/>
        <end position="34"/>
    </location>
</feature>
<feature type="domain" description="Fibronectin type-III" evidence="9">
    <location>
        <begin position="600"/>
        <end position="703"/>
    </location>
</feature>
<keyword evidence="5" id="KW-0393">Immunoglobulin domain</keyword>
<dbReference type="CDD" id="cd00063">
    <property type="entry name" value="FN3"/>
    <property type="match status" value="1"/>
</dbReference>
<dbReference type="PROSITE" id="PS50835">
    <property type="entry name" value="IG_LIKE"/>
    <property type="match status" value="3"/>
</dbReference>
<dbReference type="Proteomes" id="UP001217089">
    <property type="component" value="Unassembled WGS sequence"/>
</dbReference>
<dbReference type="InterPro" id="IPR007110">
    <property type="entry name" value="Ig-like_dom"/>
</dbReference>
<comment type="subcellular location">
    <subcellularLocation>
        <location evidence="1">Membrane</location>
        <topology evidence="1">Single-pass type I membrane protein</topology>
    </subcellularLocation>
</comment>
<dbReference type="InterPro" id="IPR003599">
    <property type="entry name" value="Ig_sub"/>
</dbReference>
<sequence>MFFFFNIIFIYFILFYFLHICFYFLDFLFPLIIFNNPSTPPEPPSEFSLAENGTKSIKVTWKRGFNGGLIQTFVIRFTDTVTLETKETTIEDTNQSSNYTIEIDRLEPNPPSADPVISGYSGTTTYLGNTVTLTCTLDGGNPLATLTWTCKGLNVQGVNSNTQTSAISRYSVTIDTNPPTTNPVVSGYDGTFRYQDDVVTLTCTLSGGSPPATLSWTCNGQQQAEIRQSTSGTTGISDITVAMKKELNGKTCTCHGRHSDTRYSPNISNPPSNPLVEVLPETPFQWIERGNGKLRCSVNDGNPPVSYEWSSPDGVVSGQTSPILILTSLTKDDNKKGYSCKVLNAYTIAKDNPELSIGPSPVYIKETDSFERLCTADGNPPPTITWTSNTIPPTVQAILKQTSITEGQTVYIYCLASGVPDNCTYGGWVQEYRGSIIRSVNEYILSQNKQNLTLARVTHQDIGIYRCKAHNTITDIYGVLFQHGTTNLFQHSRKFFAELDKTVEIRIPFFANPKIHNADKISLTKENISKKDRTDIKMNIETKYFDIVFHGKTIIVDGQQAIIQFFQFKSELQGNYTIGIKNYDQGSVSTFVFQVILSGPPDHPKLFKILSSTSDSITVSWIAGSNGGHQQTFVILYQQTEKDETLKTKNITETDKKLNYTLTISELKPGTDYTIWIYSYNSKGNTKTPVESTNRVSITTKRLEQYPCNCNNNDGIFIGLVVGIIIGVLSEGLAVLILLWRKGILNGKESHPGENRQETQYEDINNEGKNENGYDGIKQQREGEERNQEFLGAHEEYEHLDNTRESAAYQRLNYEGAETIQMTYENTVVK</sequence>
<dbReference type="Pfam" id="PF13927">
    <property type="entry name" value="Ig_3"/>
    <property type="match status" value="1"/>
</dbReference>
<gene>
    <name evidence="10" type="ORF">KUTeg_006487</name>
</gene>
<feature type="compositionally biased region" description="Basic and acidic residues" evidence="6">
    <location>
        <begin position="748"/>
        <end position="759"/>
    </location>
</feature>
<feature type="compositionally biased region" description="Basic and acidic residues" evidence="6">
    <location>
        <begin position="766"/>
        <end position="777"/>
    </location>
</feature>
<reference evidence="10 11" key="1">
    <citation type="submission" date="2022-12" db="EMBL/GenBank/DDBJ databases">
        <title>Chromosome-level genome of Tegillarca granosa.</title>
        <authorList>
            <person name="Kim J."/>
        </authorList>
    </citation>
    <scope>NUCLEOTIDE SEQUENCE [LARGE SCALE GENOMIC DNA]</scope>
    <source>
        <strain evidence="10">Teg-2019</strain>
        <tissue evidence="10">Adductor muscle</tissue>
    </source>
</reference>
<dbReference type="Pfam" id="PF00041">
    <property type="entry name" value="fn3"/>
    <property type="match status" value="1"/>
</dbReference>
<evidence type="ECO:0000256" key="5">
    <source>
        <dbReference type="ARBA" id="ARBA00023319"/>
    </source>
</evidence>
<evidence type="ECO:0000256" key="7">
    <source>
        <dbReference type="SAM" id="Phobius"/>
    </source>
</evidence>
<dbReference type="EMBL" id="JARBDR010000328">
    <property type="protein sequence ID" value="KAJ8316473.1"/>
    <property type="molecule type" value="Genomic_DNA"/>
</dbReference>
<keyword evidence="7" id="KW-1133">Transmembrane helix</keyword>
<dbReference type="PANTHER" id="PTHR11640:SF31">
    <property type="entry name" value="IRREGULAR CHIASM C-ROUGHEST PROTEIN-RELATED"/>
    <property type="match status" value="1"/>
</dbReference>
<dbReference type="InterPro" id="IPR003961">
    <property type="entry name" value="FN3_dom"/>
</dbReference>
<keyword evidence="2 7" id="KW-0472">Membrane</keyword>
<name>A0ABQ9FGM9_TEGGR</name>
<dbReference type="SUPFAM" id="SSF49265">
    <property type="entry name" value="Fibronectin type III"/>
    <property type="match status" value="2"/>
</dbReference>
<keyword evidence="4" id="KW-0325">Glycoprotein</keyword>
<comment type="caution">
    <text evidence="10">The sequence shown here is derived from an EMBL/GenBank/DDBJ whole genome shotgun (WGS) entry which is preliminary data.</text>
</comment>
<evidence type="ECO:0000256" key="1">
    <source>
        <dbReference type="ARBA" id="ARBA00004479"/>
    </source>
</evidence>
<feature type="transmembrane region" description="Helical" evidence="7">
    <location>
        <begin position="716"/>
        <end position="740"/>
    </location>
</feature>
<dbReference type="SMART" id="SM00409">
    <property type="entry name" value="IG"/>
    <property type="match status" value="3"/>
</dbReference>
<dbReference type="InterPro" id="IPR013162">
    <property type="entry name" value="CD80_C2-set"/>
</dbReference>
<feature type="domain" description="Ig-like" evidence="8">
    <location>
        <begin position="111"/>
        <end position="215"/>
    </location>
</feature>
<evidence type="ECO:0008006" key="12">
    <source>
        <dbReference type="Google" id="ProtNLM"/>
    </source>
</evidence>
<evidence type="ECO:0000259" key="9">
    <source>
        <dbReference type="PROSITE" id="PS50853"/>
    </source>
</evidence>
<evidence type="ECO:0000256" key="3">
    <source>
        <dbReference type="ARBA" id="ARBA00023157"/>
    </source>
</evidence>
<dbReference type="Gene3D" id="2.60.40.10">
    <property type="entry name" value="Immunoglobulins"/>
    <property type="match status" value="6"/>
</dbReference>
<dbReference type="InterPro" id="IPR013783">
    <property type="entry name" value="Ig-like_fold"/>
</dbReference>
<feature type="domain" description="Ig-like" evidence="8">
    <location>
        <begin position="393"/>
        <end position="471"/>
    </location>
</feature>
<dbReference type="PANTHER" id="PTHR11640">
    <property type="entry name" value="NEPHRIN"/>
    <property type="match status" value="1"/>
</dbReference>
<keyword evidence="11" id="KW-1185">Reference proteome</keyword>
<evidence type="ECO:0000256" key="2">
    <source>
        <dbReference type="ARBA" id="ARBA00023136"/>
    </source>
</evidence>
<keyword evidence="3" id="KW-1015">Disulfide bond</keyword>
<dbReference type="SUPFAM" id="SSF48726">
    <property type="entry name" value="Immunoglobulin"/>
    <property type="match status" value="4"/>
</dbReference>
<organism evidence="10 11">
    <name type="scientific">Tegillarca granosa</name>
    <name type="common">Malaysian cockle</name>
    <name type="synonym">Anadara granosa</name>
    <dbReference type="NCBI Taxonomy" id="220873"/>
    <lineage>
        <taxon>Eukaryota</taxon>
        <taxon>Metazoa</taxon>
        <taxon>Spiralia</taxon>
        <taxon>Lophotrochozoa</taxon>
        <taxon>Mollusca</taxon>
        <taxon>Bivalvia</taxon>
        <taxon>Autobranchia</taxon>
        <taxon>Pteriomorphia</taxon>
        <taxon>Arcoida</taxon>
        <taxon>Arcoidea</taxon>
        <taxon>Arcidae</taxon>
        <taxon>Tegillarca</taxon>
    </lineage>
</organism>
<feature type="domain" description="Ig-like" evidence="8">
    <location>
        <begin position="274"/>
        <end position="356"/>
    </location>
</feature>
<protein>
    <recommendedName>
        <fullName evidence="12">Nephrin/kirre</fullName>
    </recommendedName>
</protein>
<dbReference type="PROSITE" id="PS50853">
    <property type="entry name" value="FN3"/>
    <property type="match status" value="1"/>
</dbReference>
<evidence type="ECO:0000256" key="6">
    <source>
        <dbReference type="SAM" id="MobiDB-lite"/>
    </source>
</evidence>
<feature type="region of interest" description="Disordered" evidence="6">
    <location>
        <begin position="748"/>
        <end position="777"/>
    </location>
</feature>
<evidence type="ECO:0000259" key="8">
    <source>
        <dbReference type="PROSITE" id="PS50835"/>
    </source>
</evidence>
<dbReference type="InterPro" id="IPR036116">
    <property type="entry name" value="FN3_sf"/>
</dbReference>
<dbReference type="SMART" id="SM00408">
    <property type="entry name" value="IGc2"/>
    <property type="match status" value="1"/>
</dbReference>
<dbReference type="InterPro" id="IPR003598">
    <property type="entry name" value="Ig_sub2"/>
</dbReference>